<feature type="compositionally biased region" description="Low complexity" evidence="1">
    <location>
        <begin position="214"/>
        <end position="223"/>
    </location>
</feature>
<evidence type="ECO:0000256" key="1">
    <source>
        <dbReference type="SAM" id="MobiDB-lite"/>
    </source>
</evidence>
<organism evidence="2 3">
    <name type="scientific">Panicum virgatum</name>
    <name type="common">Blackwell switchgrass</name>
    <dbReference type="NCBI Taxonomy" id="38727"/>
    <lineage>
        <taxon>Eukaryota</taxon>
        <taxon>Viridiplantae</taxon>
        <taxon>Streptophyta</taxon>
        <taxon>Embryophyta</taxon>
        <taxon>Tracheophyta</taxon>
        <taxon>Spermatophyta</taxon>
        <taxon>Magnoliopsida</taxon>
        <taxon>Liliopsida</taxon>
        <taxon>Poales</taxon>
        <taxon>Poaceae</taxon>
        <taxon>PACMAD clade</taxon>
        <taxon>Panicoideae</taxon>
        <taxon>Panicodae</taxon>
        <taxon>Paniceae</taxon>
        <taxon>Panicinae</taxon>
        <taxon>Panicum</taxon>
        <taxon>Panicum sect. Hiantes</taxon>
    </lineage>
</organism>
<keyword evidence="3" id="KW-1185">Reference proteome</keyword>
<feature type="compositionally biased region" description="Basic residues" evidence="1">
    <location>
        <begin position="201"/>
        <end position="213"/>
    </location>
</feature>
<dbReference type="AlphaFoldDB" id="A0A8T0WWQ9"/>
<evidence type="ECO:0000313" key="3">
    <source>
        <dbReference type="Proteomes" id="UP000823388"/>
    </source>
</evidence>
<proteinExistence type="predicted"/>
<dbReference type="EMBL" id="CM029038">
    <property type="protein sequence ID" value="KAG2654021.1"/>
    <property type="molecule type" value="Genomic_DNA"/>
</dbReference>
<evidence type="ECO:0000313" key="2">
    <source>
        <dbReference type="EMBL" id="KAG2654021.1"/>
    </source>
</evidence>
<feature type="region of interest" description="Disordered" evidence="1">
    <location>
        <begin position="199"/>
        <end position="264"/>
    </location>
</feature>
<gene>
    <name evidence="2" type="ORF">PVAP13_1NG539995</name>
</gene>
<feature type="compositionally biased region" description="Basic residues" evidence="1">
    <location>
        <begin position="80"/>
        <end position="89"/>
    </location>
</feature>
<feature type="compositionally biased region" description="Acidic residues" evidence="1">
    <location>
        <begin position="247"/>
        <end position="264"/>
    </location>
</feature>
<dbReference type="Proteomes" id="UP000823388">
    <property type="component" value="Chromosome 1N"/>
</dbReference>
<protein>
    <submittedName>
        <fullName evidence="2">Uncharacterized protein</fullName>
    </submittedName>
</protein>
<comment type="caution">
    <text evidence="2">The sequence shown here is derived from an EMBL/GenBank/DDBJ whole genome shotgun (WGS) entry which is preliminary data.</text>
</comment>
<accession>A0A8T0WWQ9</accession>
<reference evidence="2" key="1">
    <citation type="submission" date="2020-05" db="EMBL/GenBank/DDBJ databases">
        <title>WGS assembly of Panicum virgatum.</title>
        <authorList>
            <person name="Lovell J.T."/>
            <person name="Jenkins J."/>
            <person name="Shu S."/>
            <person name="Juenger T.E."/>
            <person name="Schmutz J."/>
        </authorList>
    </citation>
    <scope>NUCLEOTIDE SEQUENCE</scope>
    <source>
        <strain evidence="2">AP13</strain>
    </source>
</reference>
<sequence>MNQFFRATIDAKDGDPVALRYYAVNLLARTVPGGKPFCIMDFIWNELRRTMVEAKKSLPAAPYIMYMIERVTKITFQKTRKHEPLHIRSRSGDAPPLPPLHAGAMRNPRLDPTPSSSRVTSSSHHGHHDSFVKRALRSLFGMCRNIAHDVHENSRSINEIRGHLGLPLDAHCELPEFDDPFAKWNATDEDAIAAAHAQLPHARRQARSPHRRAATSSSRAPPSGQEIFDEDAETKEEEPINYCEHPDSEEDDDTFEDAAHDDDE</sequence>
<feature type="compositionally biased region" description="Acidic residues" evidence="1">
    <location>
        <begin position="227"/>
        <end position="236"/>
    </location>
</feature>
<name>A0A8T0WWQ9_PANVG</name>
<feature type="region of interest" description="Disordered" evidence="1">
    <location>
        <begin position="80"/>
        <end position="128"/>
    </location>
</feature>